<evidence type="ECO:0000256" key="1">
    <source>
        <dbReference type="SAM" id="Coils"/>
    </source>
</evidence>
<dbReference type="RefSeq" id="WP_307682363.1">
    <property type="nucleotide sequence ID" value="NZ_JAUSQX010000001.1"/>
</dbReference>
<name>A0ABT9NFF6_9ACTO</name>
<protein>
    <submittedName>
        <fullName evidence="3">Cell division protein FtsB</fullName>
    </submittedName>
</protein>
<keyword evidence="1" id="KW-0175">Coiled coil</keyword>
<gene>
    <name evidence="3" type="ORF">J2S70_000705</name>
</gene>
<evidence type="ECO:0000313" key="4">
    <source>
        <dbReference type="Proteomes" id="UP001243212"/>
    </source>
</evidence>
<evidence type="ECO:0000313" key="3">
    <source>
        <dbReference type="EMBL" id="MDP9806123.1"/>
    </source>
</evidence>
<sequence>MKKRPATGERFNKKLSIRFSSGEKTRQFSVRSLAILLFAVFAVVIVANPLTQYLDQQQQKRELLQDLEDTTARVKVLEQELARWQDDDFVRSQARERLGYVMPGETLYLVSDPEEGTPDQQLAQRTQEVNDRRRQATPFYVTMWDSITVAGASGDVENPSNVPMIGPSNEAPGQSSDDDGTHSPANDPIDEEAENNGG</sequence>
<evidence type="ECO:0000256" key="2">
    <source>
        <dbReference type="SAM" id="MobiDB-lite"/>
    </source>
</evidence>
<comment type="caution">
    <text evidence="3">The sequence shown here is derived from an EMBL/GenBank/DDBJ whole genome shotgun (WGS) entry which is preliminary data.</text>
</comment>
<proteinExistence type="predicted"/>
<organism evidence="3 4">
    <name type="scientific">Trueperella bonasi</name>
    <dbReference type="NCBI Taxonomy" id="312286"/>
    <lineage>
        <taxon>Bacteria</taxon>
        <taxon>Bacillati</taxon>
        <taxon>Actinomycetota</taxon>
        <taxon>Actinomycetes</taxon>
        <taxon>Actinomycetales</taxon>
        <taxon>Actinomycetaceae</taxon>
        <taxon>Trueperella</taxon>
    </lineage>
</organism>
<keyword evidence="4" id="KW-1185">Reference proteome</keyword>
<dbReference type="Proteomes" id="UP001243212">
    <property type="component" value="Unassembled WGS sequence"/>
</dbReference>
<dbReference type="InterPro" id="IPR007060">
    <property type="entry name" value="FtsL/DivIC"/>
</dbReference>
<dbReference type="GO" id="GO:0051301">
    <property type="term" value="P:cell division"/>
    <property type="evidence" value="ECO:0007669"/>
    <property type="project" value="UniProtKB-KW"/>
</dbReference>
<accession>A0ABT9NFF6</accession>
<feature type="region of interest" description="Disordered" evidence="2">
    <location>
        <begin position="112"/>
        <end position="131"/>
    </location>
</feature>
<keyword evidence="3" id="KW-0132">Cell division</keyword>
<reference evidence="3 4" key="1">
    <citation type="submission" date="2023-07" db="EMBL/GenBank/DDBJ databases">
        <title>Sequencing the genomes of 1000 actinobacteria strains.</title>
        <authorList>
            <person name="Klenk H.-P."/>
        </authorList>
    </citation>
    <scope>NUCLEOTIDE SEQUENCE [LARGE SCALE GENOMIC DNA]</scope>
    <source>
        <strain evidence="3 4">DSM 17163</strain>
    </source>
</reference>
<keyword evidence="3" id="KW-0131">Cell cycle</keyword>
<feature type="compositionally biased region" description="Polar residues" evidence="2">
    <location>
        <begin position="118"/>
        <end position="127"/>
    </location>
</feature>
<feature type="coiled-coil region" evidence="1">
    <location>
        <begin position="50"/>
        <end position="87"/>
    </location>
</feature>
<feature type="compositionally biased region" description="Acidic residues" evidence="2">
    <location>
        <begin position="188"/>
        <end position="198"/>
    </location>
</feature>
<dbReference type="EMBL" id="JAUSQX010000001">
    <property type="protein sequence ID" value="MDP9806123.1"/>
    <property type="molecule type" value="Genomic_DNA"/>
</dbReference>
<dbReference type="Pfam" id="PF04977">
    <property type="entry name" value="DivIC"/>
    <property type="match status" value="1"/>
</dbReference>
<feature type="region of interest" description="Disordered" evidence="2">
    <location>
        <begin position="152"/>
        <end position="198"/>
    </location>
</feature>